<protein>
    <submittedName>
        <fullName evidence="2">Uncharacterized protein</fullName>
    </submittedName>
</protein>
<dbReference type="EMBL" id="VCAU01000007">
    <property type="protein sequence ID" value="KAF9893469.1"/>
    <property type="molecule type" value="Genomic_DNA"/>
</dbReference>
<feature type="transmembrane region" description="Helical" evidence="1">
    <location>
        <begin position="226"/>
        <end position="249"/>
    </location>
</feature>
<proteinExistence type="predicted"/>
<dbReference type="PANTHER" id="PTHR35394:SF5">
    <property type="entry name" value="DUF3176 DOMAIN-CONTAINING PROTEIN"/>
    <property type="match status" value="1"/>
</dbReference>
<gene>
    <name evidence="2" type="ORF">FE257_010781</name>
</gene>
<dbReference type="AlphaFoldDB" id="A0AAD4CVH1"/>
<name>A0AAD4CVH1_ASPNN</name>
<reference evidence="2" key="2">
    <citation type="submission" date="2020-02" db="EMBL/GenBank/DDBJ databases">
        <authorList>
            <person name="Gilchrist C.L.M."/>
            <person name="Chooi Y.-H."/>
        </authorList>
    </citation>
    <scope>NUCLEOTIDE SEQUENCE</scope>
    <source>
        <strain evidence="2">MST-FP2251</strain>
    </source>
</reference>
<evidence type="ECO:0000313" key="3">
    <source>
        <dbReference type="Proteomes" id="UP001194746"/>
    </source>
</evidence>
<dbReference type="PANTHER" id="PTHR35394">
    <property type="entry name" value="DUF3176 DOMAIN-CONTAINING PROTEIN"/>
    <property type="match status" value="1"/>
</dbReference>
<keyword evidence="1" id="KW-0472">Membrane</keyword>
<keyword evidence="1" id="KW-0812">Transmembrane</keyword>
<evidence type="ECO:0000313" key="2">
    <source>
        <dbReference type="EMBL" id="KAF9893469.1"/>
    </source>
</evidence>
<evidence type="ECO:0000256" key="1">
    <source>
        <dbReference type="SAM" id="Phobius"/>
    </source>
</evidence>
<keyword evidence="1" id="KW-1133">Transmembrane helix</keyword>
<organism evidence="2 3">
    <name type="scientific">Aspergillus nanangensis</name>
    <dbReference type="NCBI Taxonomy" id="2582783"/>
    <lineage>
        <taxon>Eukaryota</taxon>
        <taxon>Fungi</taxon>
        <taxon>Dikarya</taxon>
        <taxon>Ascomycota</taxon>
        <taxon>Pezizomycotina</taxon>
        <taxon>Eurotiomycetes</taxon>
        <taxon>Eurotiomycetidae</taxon>
        <taxon>Eurotiales</taxon>
        <taxon>Aspergillaceae</taxon>
        <taxon>Aspergillus</taxon>
        <taxon>Aspergillus subgen. Circumdati</taxon>
    </lineage>
</organism>
<sequence length="311" mass="33779">MASIRPILGIHRGFRGPALNQTFMGINNPVLVLAHAEFSLPDHVQIDQVSDLSQIIHLERATQSAISICAQTYELKVSGGTLPHNVSAPDYGEMFLSSNQDDVSPSLRWKANPGPSPSFPGQIISNGAKNSSEFAFCTVRGQSDPISESFKFQSSMITAGRVPGLWSRLKTHDHPVPLQATITELGLQQSLEHVAASLTKYALSSNSTRTINGTAYAPQAFIVVDWTFVILPALLMVAGIILFLNTVLINRRHNGLGLWKSSILETLSHGLDPSSLNQVGELRTSSCMERVAKPLSLQLVLNSKSRGMLQD</sequence>
<keyword evidence="3" id="KW-1185">Reference proteome</keyword>
<dbReference type="Proteomes" id="UP001194746">
    <property type="component" value="Unassembled WGS sequence"/>
</dbReference>
<accession>A0AAD4CVH1</accession>
<comment type="caution">
    <text evidence="2">The sequence shown here is derived from an EMBL/GenBank/DDBJ whole genome shotgun (WGS) entry which is preliminary data.</text>
</comment>
<reference evidence="2" key="1">
    <citation type="journal article" date="2019" name="Beilstein J. Org. Chem.">
        <title>Nanangenines: drimane sesquiterpenoids as the dominant metabolite cohort of a novel Australian fungus, Aspergillus nanangensis.</title>
        <authorList>
            <person name="Lacey H.J."/>
            <person name="Gilchrist C.L.M."/>
            <person name="Crombie A."/>
            <person name="Kalaitzis J.A."/>
            <person name="Vuong D."/>
            <person name="Rutledge P.J."/>
            <person name="Turner P."/>
            <person name="Pitt J.I."/>
            <person name="Lacey E."/>
            <person name="Chooi Y.H."/>
            <person name="Piggott A.M."/>
        </authorList>
    </citation>
    <scope>NUCLEOTIDE SEQUENCE</scope>
    <source>
        <strain evidence="2">MST-FP2251</strain>
    </source>
</reference>